<evidence type="ECO:0000259" key="1">
    <source>
        <dbReference type="PROSITE" id="PS51819"/>
    </source>
</evidence>
<sequence>MGLPRLVNTVLDGTDIRRLAEFYRELLGLTYRPGDEPPTDGDERPEWLVLCTGEGERLLAFQRVDELPRTTWPSVEVPMQLHLCFIVDDADDLDAQCDRARDLGAELLLYRTDDPEEILYVLADPAGHPFCLYSHPRAAMTGG</sequence>
<dbReference type="InterPro" id="IPR029068">
    <property type="entry name" value="Glyas_Bleomycin-R_OHBP_Dase"/>
</dbReference>
<dbReference type="PANTHER" id="PTHR35908">
    <property type="entry name" value="HYPOTHETICAL FUSION PROTEIN"/>
    <property type="match status" value="1"/>
</dbReference>
<dbReference type="SUPFAM" id="SSF54593">
    <property type="entry name" value="Glyoxalase/Bleomycin resistance protein/Dihydroxybiphenyl dioxygenase"/>
    <property type="match status" value="1"/>
</dbReference>
<evidence type="ECO:0000313" key="3">
    <source>
        <dbReference type="Proteomes" id="UP001589748"/>
    </source>
</evidence>
<comment type="caution">
    <text evidence="2">The sequence shown here is derived from an EMBL/GenBank/DDBJ whole genome shotgun (WGS) entry which is preliminary data.</text>
</comment>
<accession>A0ABV5LRH7</accession>
<dbReference type="InterPro" id="IPR037523">
    <property type="entry name" value="VOC_core"/>
</dbReference>
<dbReference type="RefSeq" id="WP_380135937.1">
    <property type="nucleotide sequence ID" value="NZ_JBHLUI010000003.1"/>
</dbReference>
<keyword evidence="3" id="KW-1185">Reference proteome</keyword>
<proteinExistence type="predicted"/>
<dbReference type="PROSITE" id="PS51819">
    <property type="entry name" value="VOC"/>
    <property type="match status" value="1"/>
</dbReference>
<dbReference type="Proteomes" id="UP001589748">
    <property type="component" value="Unassembled WGS sequence"/>
</dbReference>
<dbReference type="CDD" id="cd06587">
    <property type="entry name" value="VOC"/>
    <property type="match status" value="1"/>
</dbReference>
<protein>
    <submittedName>
        <fullName evidence="2">VOC family protein</fullName>
    </submittedName>
</protein>
<dbReference type="EMBL" id="JBHMDM010000004">
    <property type="protein sequence ID" value="MFB9376693.1"/>
    <property type="molecule type" value="Genomic_DNA"/>
</dbReference>
<organism evidence="2 3">
    <name type="scientific">Kineococcus gynurae</name>
    <dbReference type="NCBI Taxonomy" id="452979"/>
    <lineage>
        <taxon>Bacteria</taxon>
        <taxon>Bacillati</taxon>
        <taxon>Actinomycetota</taxon>
        <taxon>Actinomycetes</taxon>
        <taxon>Kineosporiales</taxon>
        <taxon>Kineosporiaceae</taxon>
        <taxon>Kineococcus</taxon>
    </lineage>
</organism>
<dbReference type="PANTHER" id="PTHR35908:SF1">
    <property type="entry name" value="CONSERVED PROTEIN"/>
    <property type="match status" value="1"/>
</dbReference>
<dbReference type="Pfam" id="PF18029">
    <property type="entry name" value="Glyoxalase_6"/>
    <property type="match status" value="1"/>
</dbReference>
<gene>
    <name evidence="2" type="ORF">ACFFVI_06900</name>
</gene>
<reference evidence="2 3" key="1">
    <citation type="submission" date="2024-09" db="EMBL/GenBank/DDBJ databases">
        <authorList>
            <person name="Sun Q."/>
            <person name="Mori K."/>
        </authorList>
    </citation>
    <scope>NUCLEOTIDE SEQUENCE [LARGE SCALE GENOMIC DNA]</scope>
    <source>
        <strain evidence="2 3">TISTR 1856</strain>
    </source>
</reference>
<name>A0ABV5LRH7_9ACTN</name>
<feature type="domain" description="VOC" evidence="1">
    <location>
        <begin position="5"/>
        <end position="135"/>
    </location>
</feature>
<dbReference type="InterPro" id="IPR041581">
    <property type="entry name" value="Glyoxalase_6"/>
</dbReference>
<evidence type="ECO:0000313" key="2">
    <source>
        <dbReference type="EMBL" id="MFB9376693.1"/>
    </source>
</evidence>
<dbReference type="Gene3D" id="3.10.180.10">
    <property type="entry name" value="2,3-Dihydroxybiphenyl 1,2-Dioxygenase, domain 1"/>
    <property type="match status" value="1"/>
</dbReference>